<dbReference type="InterPro" id="IPR018114">
    <property type="entry name" value="TRYPSIN_HIS"/>
</dbReference>
<dbReference type="Gene3D" id="2.40.10.10">
    <property type="entry name" value="Trypsin-like serine proteases"/>
    <property type="match status" value="1"/>
</dbReference>
<dbReference type="GO" id="GO:0007586">
    <property type="term" value="P:digestion"/>
    <property type="evidence" value="ECO:0007669"/>
    <property type="project" value="UniProtKB-KW"/>
</dbReference>
<dbReference type="EC" id="3.4.21.4" evidence="12"/>
<comment type="catalytic activity">
    <reaction evidence="11">
        <text>Preferential cleavage: Arg-|-Xaa, Lys-|-Xaa.</text>
        <dbReference type="EC" id="3.4.21.4"/>
    </reaction>
</comment>
<dbReference type="PANTHER" id="PTHR24276:SF97">
    <property type="entry name" value="GH13245P2-RELATED"/>
    <property type="match status" value="1"/>
</dbReference>
<dbReference type="InterPro" id="IPR009003">
    <property type="entry name" value="Peptidase_S1_PA"/>
</dbReference>
<sequence length="257" mass="28068">MIRFVVLSCLLANVLGANLKFFPKPKLDGRIVGGYVINIQDAPYQLSLQRYNWHICGASLISDSYILTAAHCTSGSTADSFTVRAESSFHGRDGVVHKIKRIIQHPQFDYSTIDYDFSILELETPVTFNERLRPIGLPEQDEEVPDNTALLVSGWGNTQNAQESREHLRAAIVPKSNDKVCNTAYKAYGGITPRMICAGLPQGGKDACQGDSGGPLANEDVLVGVVSWGYGCAVPGYPGVYSRVASVRDWIRTSTNI</sequence>
<feature type="signal peptide" evidence="14">
    <location>
        <begin position="1"/>
        <end position="16"/>
    </location>
</feature>
<dbReference type="PANTHER" id="PTHR24276">
    <property type="entry name" value="POLYSERASE-RELATED"/>
    <property type="match status" value="1"/>
</dbReference>
<reference evidence="16" key="1">
    <citation type="submission" date="2016-12" db="EMBL/GenBank/DDBJ databases">
        <title>An insight into the sialome and mialome of the sand fly, Nyssomyia neivai.</title>
        <authorList>
            <person name="Sebastian V."/>
            <person name="Goulart T.M."/>
            <person name="Oliveira W."/>
            <person name="Calvo E."/>
            <person name="Oliveira L.F."/>
            <person name="Pinto M.C."/>
            <person name="Rosselino A.M."/>
            <person name="Ribeiro J.M."/>
        </authorList>
    </citation>
    <scope>NUCLEOTIDE SEQUENCE</scope>
</reference>
<dbReference type="SUPFAM" id="SSF50494">
    <property type="entry name" value="Trypsin-like serine proteases"/>
    <property type="match status" value="1"/>
</dbReference>
<keyword evidence="8" id="KW-0865">Zymogen</keyword>
<keyword evidence="3 13" id="KW-0645">Protease</keyword>
<accession>A0A1L8DQG9</accession>
<dbReference type="InterPro" id="IPR043504">
    <property type="entry name" value="Peptidase_S1_PA_chymotrypsin"/>
</dbReference>
<evidence type="ECO:0000256" key="4">
    <source>
        <dbReference type="ARBA" id="ARBA00022729"/>
    </source>
</evidence>
<evidence type="ECO:0000259" key="15">
    <source>
        <dbReference type="PROSITE" id="PS50240"/>
    </source>
</evidence>
<dbReference type="InterPro" id="IPR001314">
    <property type="entry name" value="Peptidase_S1A"/>
</dbReference>
<dbReference type="SMART" id="SM00020">
    <property type="entry name" value="Tryp_SPc"/>
    <property type="match status" value="1"/>
</dbReference>
<dbReference type="GO" id="GO:0005576">
    <property type="term" value="C:extracellular region"/>
    <property type="evidence" value="ECO:0007669"/>
    <property type="project" value="UniProtKB-SubCell"/>
</dbReference>
<dbReference type="Pfam" id="PF00089">
    <property type="entry name" value="Trypsin"/>
    <property type="match status" value="1"/>
</dbReference>
<keyword evidence="4 14" id="KW-0732">Signal</keyword>
<name>A0A1L8DQG9_9DIPT</name>
<dbReference type="AlphaFoldDB" id="A0A1L8DQG9"/>
<evidence type="ECO:0000256" key="10">
    <source>
        <dbReference type="ARBA" id="ARBA00024195"/>
    </source>
</evidence>
<evidence type="ECO:0000256" key="7">
    <source>
        <dbReference type="ARBA" id="ARBA00022825"/>
    </source>
</evidence>
<dbReference type="PROSITE" id="PS00135">
    <property type="entry name" value="TRYPSIN_SER"/>
    <property type="match status" value="1"/>
</dbReference>
<evidence type="ECO:0000256" key="2">
    <source>
        <dbReference type="ARBA" id="ARBA00022525"/>
    </source>
</evidence>
<evidence type="ECO:0000256" key="14">
    <source>
        <dbReference type="SAM" id="SignalP"/>
    </source>
</evidence>
<feature type="chain" id="PRO_5012476568" description="trypsin" evidence="14">
    <location>
        <begin position="17"/>
        <end position="257"/>
    </location>
</feature>
<keyword evidence="7 13" id="KW-0720">Serine protease</keyword>
<evidence type="ECO:0000256" key="13">
    <source>
        <dbReference type="RuleBase" id="RU363034"/>
    </source>
</evidence>
<evidence type="ECO:0000313" key="16">
    <source>
        <dbReference type="EMBL" id="JAV08706.1"/>
    </source>
</evidence>
<evidence type="ECO:0000256" key="3">
    <source>
        <dbReference type="ARBA" id="ARBA00022670"/>
    </source>
</evidence>
<dbReference type="InterPro" id="IPR033116">
    <property type="entry name" value="TRYPSIN_SER"/>
</dbReference>
<keyword evidence="9" id="KW-1015">Disulfide bond</keyword>
<keyword evidence="6 13" id="KW-0378">Hydrolase</keyword>
<dbReference type="GO" id="GO:0006508">
    <property type="term" value="P:proteolysis"/>
    <property type="evidence" value="ECO:0007669"/>
    <property type="project" value="UniProtKB-KW"/>
</dbReference>
<dbReference type="InterPro" id="IPR001254">
    <property type="entry name" value="Trypsin_dom"/>
</dbReference>
<dbReference type="EMBL" id="GFDF01005378">
    <property type="protein sequence ID" value="JAV08706.1"/>
    <property type="molecule type" value="Transcribed_RNA"/>
</dbReference>
<comment type="subcellular location">
    <subcellularLocation>
        <location evidence="1">Secreted</location>
    </subcellularLocation>
</comment>
<proteinExistence type="inferred from homology"/>
<dbReference type="InterPro" id="IPR050430">
    <property type="entry name" value="Peptidase_S1"/>
</dbReference>
<evidence type="ECO:0000256" key="8">
    <source>
        <dbReference type="ARBA" id="ARBA00023145"/>
    </source>
</evidence>
<evidence type="ECO:0000256" key="12">
    <source>
        <dbReference type="ARBA" id="ARBA00038868"/>
    </source>
</evidence>
<feature type="domain" description="Peptidase S1" evidence="15">
    <location>
        <begin position="31"/>
        <end position="256"/>
    </location>
</feature>
<dbReference type="CDD" id="cd00190">
    <property type="entry name" value="Tryp_SPc"/>
    <property type="match status" value="1"/>
</dbReference>
<evidence type="ECO:0000256" key="1">
    <source>
        <dbReference type="ARBA" id="ARBA00004613"/>
    </source>
</evidence>
<evidence type="ECO:0000256" key="6">
    <source>
        <dbReference type="ARBA" id="ARBA00022801"/>
    </source>
</evidence>
<keyword evidence="5" id="KW-0222">Digestion</keyword>
<dbReference type="PROSITE" id="PS50240">
    <property type="entry name" value="TRYPSIN_DOM"/>
    <property type="match status" value="1"/>
</dbReference>
<keyword evidence="2" id="KW-0964">Secreted</keyword>
<dbReference type="FunFam" id="2.40.10.10:FF:000077">
    <property type="entry name" value="Predicted protein"/>
    <property type="match status" value="1"/>
</dbReference>
<dbReference type="GO" id="GO:0004252">
    <property type="term" value="F:serine-type endopeptidase activity"/>
    <property type="evidence" value="ECO:0007669"/>
    <property type="project" value="UniProtKB-EC"/>
</dbReference>
<organism evidence="16">
    <name type="scientific">Nyssomyia neivai</name>
    <dbReference type="NCBI Taxonomy" id="330878"/>
    <lineage>
        <taxon>Eukaryota</taxon>
        <taxon>Metazoa</taxon>
        <taxon>Ecdysozoa</taxon>
        <taxon>Arthropoda</taxon>
        <taxon>Hexapoda</taxon>
        <taxon>Insecta</taxon>
        <taxon>Pterygota</taxon>
        <taxon>Neoptera</taxon>
        <taxon>Endopterygota</taxon>
        <taxon>Diptera</taxon>
        <taxon>Nematocera</taxon>
        <taxon>Psychodoidea</taxon>
        <taxon>Psychodidae</taxon>
        <taxon>Nyssomyia</taxon>
    </lineage>
</organism>
<comment type="similarity">
    <text evidence="10">Belongs to the peptidase S1 family. CLIP subfamily.</text>
</comment>
<evidence type="ECO:0000256" key="11">
    <source>
        <dbReference type="ARBA" id="ARBA00036320"/>
    </source>
</evidence>
<evidence type="ECO:0000256" key="5">
    <source>
        <dbReference type="ARBA" id="ARBA00022757"/>
    </source>
</evidence>
<protein>
    <recommendedName>
        <fullName evidence="12">trypsin</fullName>
        <ecNumber evidence="12">3.4.21.4</ecNumber>
    </recommendedName>
</protein>
<dbReference type="PROSITE" id="PS00134">
    <property type="entry name" value="TRYPSIN_HIS"/>
    <property type="match status" value="1"/>
</dbReference>
<evidence type="ECO:0000256" key="9">
    <source>
        <dbReference type="ARBA" id="ARBA00023157"/>
    </source>
</evidence>
<dbReference type="PRINTS" id="PR00722">
    <property type="entry name" value="CHYMOTRYPSIN"/>
</dbReference>